<evidence type="ECO:0000256" key="1">
    <source>
        <dbReference type="ARBA" id="ARBA00022737"/>
    </source>
</evidence>
<dbReference type="Pfam" id="PF24883">
    <property type="entry name" value="NPHP3_N"/>
    <property type="match status" value="1"/>
</dbReference>
<dbReference type="Pfam" id="PF00400">
    <property type="entry name" value="WD40"/>
    <property type="match status" value="1"/>
</dbReference>
<keyword evidence="1" id="KW-0677">Repeat</keyword>
<dbReference type="OrthoDB" id="194358at2759"/>
<dbReference type="SUPFAM" id="SSF53474">
    <property type="entry name" value="alpha/beta-Hydrolases"/>
    <property type="match status" value="1"/>
</dbReference>
<dbReference type="SUPFAM" id="SSF50969">
    <property type="entry name" value="YVTN repeat-like/Quinoprotein amine dehydrogenase"/>
    <property type="match status" value="1"/>
</dbReference>
<feature type="domain" description="Nephrocystin 3-like N-terminal" evidence="6">
    <location>
        <begin position="316"/>
        <end position="485"/>
    </location>
</feature>
<dbReference type="InterPro" id="IPR015943">
    <property type="entry name" value="WD40/YVTN_repeat-like_dom_sf"/>
</dbReference>
<dbReference type="InterPro" id="IPR011044">
    <property type="entry name" value="Quino_amine_DH_bsu"/>
</dbReference>
<keyword evidence="8" id="KW-1185">Reference proteome</keyword>
<dbReference type="InterPro" id="IPR056884">
    <property type="entry name" value="NPHP3-like_N"/>
</dbReference>
<dbReference type="InterPro" id="IPR000073">
    <property type="entry name" value="AB_hydrolase_1"/>
</dbReference>
<feature type="domain" description="GPI inositol-deacylase winged helix" evidence="5">
    <location>
        <begin position="589"/>
        <end position="660"/>
    </location>
</feature>
<evidence type="ECO:0000259" key="5">
    <source>
        <dbReference type="Pfam" id="PF22939"/>
    </source>
</evidence>
<dbReference type="InterPro" id="IPR036322">
    <property type="entry name" value="WD40_repeat_dom_sf"/>
</dbReference>
<evidence type="ECO:0000313" key="8">
    <source>
        <dbReference type="Proteomes" id="UP000233524"/>
    </source>
</evidence>
<feature type="repeat" description="WD" evidence="2">
    <location>
        <begin position="1290"/>
        <end position="1331"/>
    </location>
</feature>
<dbReference type="InterPro" id="IPR029058">
    <property type="entry name" value="AB_hydrolase_fold"/>
</dbReference>
<name>A0A2N3N8B3_9PEZI</name>
<evidence type="ECO:0000313" key="7">
    <source>
        <dbReference type="EMBL" id="PKS08634.1"/>
    </source>
</evidence>
<dbReference type="Pfam" id="PF12697">
    <property type="entry name" value="Abhydrolase_6"/>
    <property type="match status" value="1"/>
</dbReference>
<dbReference type="PANTHER" id="PTHR10039:SF16">
    <property type="entry name" value="GPI INOSITOL-DEACYLASE"/>
    <property type="match status" value="1"/>
</dbReference>
<gene>
    <name evidence="7" type="ORF">jhhlp_005021</name>
</gene>
<protein>
    <submittedName>
        <fullName evidence="7">Uncharacterized protein</fullName>
    </submittedName>
</protein>
<dbReference type="Gene3D" id="3.40.50.1820">
    <property type="entry name" value="alpha/beta hydrolase"/>
    <property type="match status" value="1"/>
</dbReference>
<dbReference type="InterPro" id="IPR001680">
    <property type="entry name" value="WD40_rpt"/>
</dbReference>
<proteinExistence type="predicted"/>
<dbReference type="PROSITE" id="PS50082">
    <property type="entry name" value="WD_REPEATS_2"/>
    <property type="match status" value="1"/>
</dbReference>
<feature type="compositionally biased region" description="Basic residues" evidence="3">
    <location>
        <begin position="960"/>
        <end position="969"/>
    </location>
</feature>
<dbReference type="VEuPathDB" id="FungiDB:jhhlp_005021"/>
<reference evidence="7 8" key="1">
    <citation type="journal article" date="2017" name="G3 (Bethesda)">
        <title>First Draft Genome Sequence of the Pathogenic Fungus Lomentospora prolificans (Formerly Scedosporium prolificans).</title>
        <authorList>
            <person name="Luo R."/>
            <person name="Zimin A."/>
            <person name="Workman R."/>
            <person name="Fan Y."/>
            <person name="Pertea G."/>
            <person name="Grossman N."/>
            <person name="Wear M.P."/>
            <person name="Jia B."/>
            <person name="Miller H."/>
            <person name="Casadevall A."/>
            <person name="Timp W."/>
            <person name="Zhang S.X."/>
            <person name="Salzberg S.L."/>
        </authorList>
    </citation>
    <scope>NUCLEOTIDE SEQUENCE [LARGE SCALE GENOMIC DNA]</scope>
    <source>
        <strain evidence="7 8">JHH-5317</strain>
    </source>
</reference>
<evidence type="ECO:0000256" key="2">
    <source>
        <dbReference type="PROSITE-ProRule" id="PRU00221"/>
    </source>
</evidence>
<sequence length="1484" mass="165967">MPPGKKRGQISLNTVYESQNPCVDIILIHGLGGGSHHTWGQDGHPATDGGVPFWPKQFLANDEDFRPYVAINTFGYPSDWATPETSILRVKDFARNLYLGLKDDKRIRESRTGIILIGHSMGGLVAKQLYVAARASRDRTGDLAARIRAIFFLGTPHRGSKSASSLKAMLRFLCIEKPFVEDLIPDSPDLKQLFDSFSREARNSKDLFIDTFIETLKMRIGPIRSFIVERESAELGWDNEAARYLIADHRQLCKFTDPSDRNYVLVRNALLTRVNMIRDQTTPTNEIRAKLRKFLEVDEADYETVIHAKMGEWQEGTFVWLTQGSTFRKWKDLATAEAVPRLFWLTGRMGAGKSVLSAYIASSLREEGYRVSYFLFGTEFLRLSSVSGCLLSLAYQMALVDPDVQTFLVQLLESQLVLKRQDHRSIWKYIFEEGIFRLDVFNFRPKQQRQHIWVIDGLDECPNPGPFTELLALSVEHISLFVSSRSGTLEEYIHGISTRLSDRFSKVDMSQSTQLGLQSRPAGEEQTADWVSRLVSLANGCFLWAKLVASEIVAADSEEEIEEIIRNLHPQLEERYSRISKMILVKPETIKVAKSAFRWVTLAPRYLHINELLLAIKLDVGVTAQDVIKSCRNMLCLDDQSRVKMVHRSASVYLTGDSVDPRLRIVRNEDHSRLALICLRYLSSDVLGVKQKPPLPFLMSDETTASSATSDVLLEYAMKNFSLHLRQGSSQPDELMHALSNFFKTNVLVWIQRLAEAGDLQTVVETASNIKTYLTRRANHHAPCTREMRDLELWVTDLIRVHAKFRDQVLTKPSSIRTLIPTICPKASVISTSFPSGHGCLSVAGDVDEQWDDCLFYKRYNGEAFAVTNGRRHFAVALLKRSVILYDRATTQQLAEFKSEGVMYTLLFSADDQYLVASGSLTVQVWDVAAKTLVATLKLGYRVLALSSLCHPPEPEQEKKKKKKEKKSRGITQLTSTSRNFHEGTTTNVPWSTQPDDDKSLPAIKKPPTAAAISTDLSLAAINFEMHPIYLVSLAEGQLYRTFQRPPCILSKALSMAFNPSLDMQALAVSYLADGALIIYDTVTMAPKYKNDELYATSIAFSPDGLTLATGGRYQHLCIFDCEAPEGASSLPMIYRVTVQEMSIRDLAFSSDGLGLFEVGQAHLNFWDPPVLVRSATTDSQSDLSRPATLPITEGVSSRVARVPSVMAVECSASASHVFVGNDAKEVWAYSLEGRAIKVIYKHHSTVMHMALDRAGEMIISADNNGHIIVASLKASTSKPSEVTANILLSRAHEERIIGLLLSRDAKRLLLCGMEGSNALWDLPSGTVLRTLKVHNSLENQRPFHLGSGAESFVITTPSGARRFFKWADFVEVEESRQAQQAKVMASVLSDTNTVPVLDTVKVSEILCTSGSTIYFLDAQLWVCSIDIGTNAEHDAPINRLFFILPQWRYSRSRTICSMGPNRCFVFSTDQGIVVVQCPPELAG</sequence>
<dbReference type="Gene3D" id="2.130.10.10">
    <property type="entry name" value="YVTN repeat-like/Quinoprotein amine dehydrogenase"/>
    <property type="match status" value="3"/>
</dbReference>
<dbReference type="InParanoid" id="A0A2N3N8B3"/>
<dbReference type="Pfam" id="PF22939">
    <property type="entry name" value="WHD_GPIID"/>
    <property type="match status" value="1"/>
</dbReference>
<dbReference type="InterPro" id="IPR054471">
    <property type="entry name" value="GPIID_WHD"/>
</dbReference>
<dbReference type="SMART" id="SM00320">
    <property type="entry name" value="WD40"/>
    <property type="match status" value="5"/>
</dbReference>
<evidence type="ECO:0000256" key="3">
    <source>
        <dbReference type="SAM" id="MobiDB-lite"/>
    </source>
</evidence>
<organism evidence="7 8">
    <name type="scientific">Lomentospora prolificans</name>
    <dbReference type="NCBI Taxonomy" id="41688"/>
    <lineage>
        <taxon>Eukaryota</taxon>
        <taxon>Fungi</taxon>
        <taxon>Dikarya</taxon>
        <taxon>Ascomycota</taxon>
        <taxon>Pezizomycotina</taxon>
        <taxon>Sordariomycetes</taxon>
        <taxon>Hypocreomycetidae</taxon>
        <taxon>Microascales</taxon>
        <taxon>Microascaceae</taxon>
        <taxon>Lomentospora</taxon>
    </lineage>
</organism>
<evidence type="ECO:0000259" key="4">
    <source>
        <dbReference type="Pfam" id="PF12697"/>
    </source>
</evidence>
<feature type="domain" description="AB hydrolase-1" evidence="4">
    <location>
        <begin position="25"/>
        <end position="156"/>
    </location>
</feature>
<dbReference type="SUPFAM" id="SSF50978">
    <property type="entry name" value="WD40 repeat-like"/>
    <property type="match status" value="1"/>
</dbReference>
<dbReference type="PANTHER" id="PTHR10039">
    <property type="entry name" value="AMELOGENIN"/>
    <property type="match status" value="1"/>
</dbReference>
<evidence type="ECO:0000259" key="6">
    <source>
        <dbReference type="Pfam" id="PF24883"/>
    </source>
</evidence>
<comment type="caution">
    <text evidence="7">The sequence shown here is derived from an EMBL/GenBank/DDBJ whole genome shotgun (WGS) entry which is preliminary data.</text>
</comment>
<dbReference type="SUPFAM" id="SSF52540">
    <property type="entry name" value="P-loop containing nucleoside triphosphate hydrolases"/>
    <property type="match status" value="1"/>
</dbReference>
<dbReference type="EMBL" id="NLAX01000095">
    <property type="protein sequence ID" value="PKS08634.1"/>
    <property type="molecule type" value="Genomic_DNA"/>
</dbReference>
<dbReference type="Proteomes" id="UP000233524">
    <property type="component" value="Unassembled WGS sequence"/>
</dbReference>
<feature type="region of interest" description="Disordered" evidence="3">
    <location>
        <begin position="952"/>
        <end position="999"/>
    </location>
</feature>
<keyword evidence="2" id="KW-0853">WD repeat</keyword>
<feature type="compositionally biased region" description="Polar residues" evidence="3">
    <location>
        <begin position="970"/>
        <end position="994"/>
    </location>
</feature>
<dbReference type="InterPro" id="IPR027417">
    <property type="entry name" value="P-loop_NTPase"/>
</dbReference>
<accession>A0A2N3N8B3</accession>